<gene>
    <name evidence="1" type="ORF">E1B28_005478</name>
</gene>
<evidence type="ECO:0000313" key="2">
    <source>
        <dbReference type="Proteomes" id="UP001049176"/>
    </source>
</evidence>
<dbReference type="RefSeq" id="XP_043011125.1">
    <property type="nucleotide sequence ID" value="XM_043150041.1"/>
</dbReference>
<protein>
    <submittedName>
        <fullName evidence="1">Uncharacterized protein</fullName>
    </submittedName>
</protein>
<reference evidence="1" key="1">
    <citation type="journal article" date="2021" name="Genome Biol. Evol.">
        <title>The assembled and annotated genome of the fairy-ring fungus Marasmius oreades.</title>
        <authorList>
            <person name="Hiltunen M."/>
            <person name="Ament-Velasquez S.L."/>
            <person name="Johannesson H."/>
        </authorList>
    </citation>
    <scope>NUCLEOTIDE SEQUENCE</scope>
    <source>
        <strain evidence="1">03SP1</strain>
    </source>
</reference>
<dbReference type="KEGG" id="more:E1B28_005478"/>
<dbReference type="GeneID" id="66074554"/>
<organism evidence="1 2">
    <name type="scientific">Marasmius oreades</name>
    <name type="common">fairy-ring Marasmius</name>
    <dbReference type="NCBI Taxonomy" id="181124"/>
    <lineage>
        <taxon>Eukaryota</taxon>
        <taxon>Fungi</taxon>
        <taxon>Dikarya</taxon>
        <taxon>Basidiomycota</taxon>
        <taxon>Agaricomycotina</taxon>
        <taxon>Agaricomycetes</taxon>
        <taxon>Agaricomycetidae</taxon>
        <taxon>Agaricales</taxon>
        <taxon>Marasmiineae</taxon>
        <taxon>Marasmiaceae</taxon>
        <taxon>Marasmius</taxon>
    </lineage>
</organism>
<sequence>MATNRYKYSDVAGIFGTHPIGEVNQPFYGTGKVYSPLGKVHHLRPVTPNAAKCTTPGDLYDPSISIL</sequence>
<comment type="caution">
    <text evidence="1">The sequence shown here is derived from an EMBL/GenBank/DDBJ whole genome shotgun (WGS) entry which is preliminary data.</text>
</comment>
<dbReference type="EMBL" id="CM032183">
    <property type="protein sequence ID" value="KAG7094655.1"/>
    <property type="molecule type" value="Genomic_DNA"/>
</dbReference>
<proteinExistence type="predicted"/>
<evidence type="ECO:0000313" key="1">
    <source>
        <dbReference type="EMBL" id="KAG7094655.1"/>
    </source>
</evidence>
<accession>A0A9P7UUV1</accession>
<dbReference type="AlphaFoldDB" id="A0A9P7UUV1"/>
<keyword evidence="2" id="KW-1185">Reference proteome</keyword>
<dbReference type="Proteomes" id="UP001049176">
    <property type="component" value="Chromosome 3"/>
</dbReference>
<name>A0A9P7UUV1_9AGAR</name>